<comment type="pathway">
    <text evidence="2 15">Cofactor biosynthesis; FAD biosynthesis; FAD from FMN: step 1/1.</text>
</comment>
<sequence>MQYICGSTDIQITGESVVVLGNFDGVHKGHQMLLHEAKANAKENNLMAIALSFYPHPTWVLGNNPKPLVMSRQDRKHQIKAEGMDLFIEYPFTVDFAHISPDIFFKDVLVDKLHARVVVVGSNYFFGKNKVGNVDYMKVLGEKYDVEILVVDTVKKDGQVISSTHIRQLISEGKMEEAESFLGHPYTVIGTVVHGKKLGRTIGFPTINMIADPARIHPPNGVYATTVKVYNHEYMGITNVGYNPTVGSSYKMIETHIIDFTGEIYGEEVEVAFHKFIRPEQKFDNVEELSKQIARDTQTGKKFLSTHMK</sequence>
<evidence type="ECO:0000256" key="1">
    <source>
        <dbReference type="ARBA" id="ARBA00002121"/>
    </source>
</evidence>
<gene>
    <name evidence="17" type="ORF">H8718_08105</name>
</gene>
<evidence type="ECO:0000313" key="17">
    <source>
        <dbReference type="EMBL" id="MBC8579491.1"/>
    </source>
</evidence>
<dbReference type="InterPro" id="IPR015865">
    <property type="entry name" value="Riboflavin_kinase_bac/euk"/>
</dbReference>
<keyword evidence="4 15" id="KW-0285">Flavoprotein</keyword>
<evidence type="ECO:0000256" key="6">
    <source>
        <dbReference type="ARBA" id="ARBA00022679"/>
    </source>
</evidence>
<dbReference type="EMBL" id="JACRSY010000010">
    <property type="protein sequence ID" value="MBC8579491.1"/>
    <property type="molecule type" value="Genomic_DNA"/>
</dbReference>
<comment type="function">
    <text evidence="1">Catalyzes the phosphorylation of riboflavin to FMN followed by the adenylation of FMN to FAD.</text>
</comment>
<dbReference type="NCBIfam" id="NF004162">
    <property type="entry name" value="PRK05627.1-5"/>
    <property type="match status" value="1"/>
</dbReference>
<dbReference type="Pfam" id="PF01687">
    <property type="entry name" value="Flavokinase"/>
    <property type="match status" value="1"/>
</dbReference>
<dbReference type="GO" id="GO:0003919">
    <property type="term" value="F:FMN adenylyltransferase activity"/>
    <property type="evidence" value="ECO:0007669"/>
    <property type="project" value="UniProtKB-UniRule"/>
</dbReference>
<reference evidence="17" key="1">
    <citation type="submission" date="2020-08" db="EMBL/GenBank/DDBJ databases">
        <title>Genome public.</title>
        <authorList>
            <person name="Liu C."/>
            <person name="Sun Q."/>
        </authorList>
    </citation>
    <scope>NUCLEOTIDE SEQUENCE</scope>
    <source>
        <strain evidence="17">NSJ-12</strain>
    </source>
</reference>
<feature type="domain" description="Riboflavin kinase" evidence="16">
    <location>
        <begin position="181"/>
        <end position="305"/>
    </location>
</feature>
<dbReference type="GO" id="GO:0006747">
    <property type="term" value="P:FAD biosynthetic process"/>
    <property type="evidence" value="ECO:0007669"/>
    <property type="project" value="UniProtKB-UniRule"/>
</dbReference>
<evidence type="ECO:0000256" key="8">
    <source>
        <dbReference type="ARBA" id="ARBA00022741"/>
    </source>
</evidence>
<evidence type="ECO:0000256" key="14">
    <source>
        <dbReference type="ARBA" id="ARBA00049494"/>
    </source>
</evidence>
<evidence type="ECO:0000256" key="13">
    <source>
        <dbReference type="ARBA" id="ARBA00047880"/>
    </source>
</evidence>
<dbReference type="FunFam" id="3.40.50.620:FF:000021">
    <property type="entry name" value="Riboflavin biosynthesis protein"/>
    <property type="match status" value="1"/>
</dbReference>
<comment type="caution">
    <text evidence="17">The sequence shown here is derived from an EMBL/GenBank/DDBJ whole genome shotgun (WGS) entry which is preliminary data.</text>
</comment>
<dbReference type="Pfam" id="PF06574">
    <property type="entry name" value="FAD_syn"/>
    <property type="match status" value="1"/>
</dbReference>
<dbReference type="NCBIfam" id="TIGR00125">
    <property type="entry name" value="cyt_tran_rel"/>
    <property type="match status" value="1"/>
</dbReference>
<dbReference type="InterPro" id="IPR004821">
    <property type="entry name" value="Cyt_trans-like"/>
</dbReference>
<keyword evidence="11 15" id="KW-0067">ATP-binding</keyword>
<name>A0A926EEC4_9FIRM</name>
<keyword evidence="9 15" id="KW-0418">Kinase</keyword>
<dbReference type="Proteomes" id="UP000655830">
    <property type="component" value="Unassembled WGS sequence"/>
</dbReference>
<dbReference type="SUPFAM" id="SSF82114">
    <property type="entry name" value="Riboflavin kinase-like"/>
    <property type="match status" value="1"/>
</dbReference>
<dbReference type="InterPro" id="IPR015864">
    <property type="entry name" value="FAD_synthase"/>
</dbReference>
<keyword evidence="5 15" id="KW-0288">FMN</keyword>
<dbReference type="Gene3D" id="3.40.50.620">
    <property type="entry name" value="HUPs"/>
    <property type="match status" value="1"/>
</dbReference>
<evidence type="ECO:0000256" key="4">
    <source>
        <dbReference type="ARBA" id="ARBA00022630"/>
    </source>
</evidence>
<dbReference type="CDD" id="cd02064">
    <property type="entry name" value="FAD_synthetase_N"/>
    <property type="match status" value="1"/>
</dbReference>
<dbReference type="InterPro" id="IPR002606">
    <property type="entry name" value="Riboflavin_kinase_bac"/>
</dbReference>
<dbReference type="GO" id="GO:0005524">
    <property type="term" value="F:ATP binding"/>
    <property type="evidence" value="ECO:0007669"/>
    <property type="project" value="UniProtKB-UniRule"/>
</dbReference>
<dbReference type="GO" id="GO:0008531">
    <property type="term" value="F:riboflavin kinase activity"/>
    <property type="evidence" value="ECO:0007669"/>
    <property type="project" value="UniProtKB-UniRule"/>
</dbReference>
<evidence type="ECO:0000256" key="5">
    <source>
        <dbReference type="ARBA" id="ARBA00022643"/>
    </source>
</evidence>
<dbReference type="SMART" id="SM00904">
    <property type="entry name" value="Flavokinase"/>
    <property type="match status" value="1"/>
</dbReference>
<evidence type="ECO:0000259" key="16">
    <source>
        <dbReference type="SMART" id="SM00904"/>
    </source>
</evidence>
<dbReference type="EC" id="2.7.1.26" evidence="15"/>
<dbReference type="EC" id="2.7.7.2" evidence="15"/>
<dbReference type="NCBIfam" id="NF004160">
    <property type="entry name" value="PRK05627.1-3"/>
    <property type="match status" value="1"/>
</dbReference>
<keyword evidence="12" id="KW-0511">Multifunctional enzyme</keyword>
<dbReference type="RefSeq" id="WP_249332519.1">
    <property type="nucleotide sequence ID" value="NZ_JACRSY010000010.1"/>
</dbReference>
<dbReference type="NCBIfam" id="TIGR00083">
    <property type="entry name" value="ribF"/>
    <property type="match status" value="1"/>
</dbReference>
<keyword evidence="7 15" id="KW-0548">Nucleotidyltransferase</keyword>
<dbReference type="InterPro" id="IPR023465">
    <property type="entry name" value="Riboflavin_kinase_dom_sf"/>
</dbReference>
<keyword evidence="8 15" id="KW-0547">Nucleotide-binding</keyword>
<evidence type="ECO:0000256" key="7">
    <source>
        <dbReference type="ARBA" id="ARBA00022695"/>
    </source>
</evidence>
<comment type="similarity">
    <text evidence="15">Belongs to the ribF family.</text>
</comment>
<evidence type="ECO:0000256" key="3">
    <source>
        <dbReference type="ARBA" id="ARBA00005201"/>
    </source>
</evidence>
<dbReference type="PIRSF" id="PIRSF004491">
    <property type="entry name" value="FAD_Synth"/>
    <property type="match status" value="1"/>
</dbReference>
<keyword evidence="6 15" id="KW-0808">Transferase</keyword>
<evidence type="ECO:0000256" key="10">
    <source>
        <dbReference type="ARBA" id="ARBA00022827"/>
    </source>
</evidence>
<evidence type="ECO:0000313" key="18">
    <source>
        <dbReference type="Proteomes" id="UP000655830"/>
    </source>
</evidence>
<dbReference type="InterPro" id="IPR014729">
    <property type="entry name" value="Rossmann-like_a/b/a_fold"/>
</dbReference>
<comment type="pathway">
    <text evidence="3 15">Cofactor biosynthesis; FMN biosynthesis; FMN from riboflavin (ATP route): step 1/1.</text>
</comment>
<dbReference type="InterPro" id="IPR023468">
    <property type="entry name" value="Riboflavin_kinase"/>
</dbReference>
<dbReference type="FunFam" id="2.40.30.30:FF:000003">
    <property type="entry name" value="Riboflavin biosynthesis protein"/>
    <property type="match status" value="1"/>
</dbReference>
<dbReference type="GO" id="GO:0009231">
    <property type="term" value="P:riboflavin biosynthetic process"/>
    <property type="evidence" value="ECO:0007669"/>
    <property type="project" value="InterPro"/>
</dbReference>
<evidence type="ECO:0000256" key="2">
    <source>
        <dbReference type="ARBA" id="ARBA00004726"/>
    </source>
</evidence>
<protein>
    <recommendedName>
        <fullName evidence="15">Riboflavin biosynthesis protein</fullName>
    </recommendedName>
    <domain>
        <recommendedName>
            <fullName evidence="15">Riboflavin kinase</fullName>
            <ecNumber evidence="15">2.7.1.26</ecNumber>
        </recommendedName>
        <alternativeName>
            <fullName evidence="15">Flavokinase</fullName>
        </alternativeName>
    </domain>
    <domain>
        <recommendedName>
            <fullName evidence="15">FMN adenylyltransferase</fullName>
            <ecNumber evidence="15">2.7.7.2</ecNumber>
        </recommendedName>
        <alternativeName>
            <fullName evidence="15">FAD pyrophosphorylase</fullName>
        </alternativeName>
        <alternativeName>
            <fullName evidence="15">FAD synthase</fullName>
        </alternativeName>
    </domain>
</protein>
<keyword evidence="18" id="KW-1185">Reference proteome</keyword>
<dbReference type="SUPFAM" id="SSF52374">
    <property type="entry name" value="Nucleotidylyl transferase"/>
    <property type="match status" value="1"/>
</dbReference>
<evidence type="ECO:0000256" key="9">
    <source>
        <dbReference type="ARBA" id="ARBA00022777"/>
    </source>
</evidence>
<evidence type="ECO:0000256" key="11">
    <source>
        <dbReference type="ARBA" id="ARBA00022840"/>
    </source>
</evidence>
<organism evidence="17 18">
    <name type="scientific">Zhenhengia yiwuensis</name>
    <dbReference type="NCBI Taxonomy" id="2763666"/>
    <lineage>
        <taxon>Bacteria</taxon>
        <taxon>Bacillati</taxon>
        <taxon>Bacillota</taxon>
        <taxon>Clostridia</taxon>
        <taxon>Lachnospirales</taxon>
        <taxon>Lachnospiraceae</taxon>
        <taxon>Zhenhengia</taxon>
    </lineage>
</organism>
<proteinExistence type="inferred from homology"/>
<dbReference type="AlphaFoldDB" id="A0A926EEC4"/>
<dbReference type="Gene3D" id="2.40.30.30">
    <property type="entry name" value="Riboflavin kinase-like"/>
    <property type="match status" value="1"/>
</dbReference>
<evidence type="ECO:0000256" key="15">
    <source>
        <dbReference type="PIRNR" id="PIRNR004491"/>
    </source>
</evidence>
<evidence type="ECO:0000256" key="12">
    <source>
        <dbReference type="ARBA" id="ARBA00023268"/>
    </source>
</evidence>
<keyword evidence="10 15" id="KW-0274">FAD</keyword>
<dbReference type="PANTHER" id="PTHR22749:SF6">
    <property type="entry name" value="RIBOFLAVIN KINASE"/>
    <property type="match status" value="1"/>
</dbReference>
<comment type="catalytic activity">
    <reaction evidence="13 15">
        <text>riboflavin + ATP = FMN + ADP + H(+)</text>
        <dbReference type="Rhea" id="RHEA:14357"/>
        <dbReference type="ChEBI" id="CHEBI:15378"/>
        <dbReference type="ChEBI" id="CHEBI:30616"/>
        <dbReference type="ChEBI" id="CHEBI:57986"/>
        <dbReference type="ChEBI" id="CHEBI:58210"/>
        <dbReference type="ChEBI" id="CHEBI:456216"/>
        <dbReference type="EC" id="2.7.1.26"/>
    </reaction>
</comment>
<dbReference type="GO" id="GO:0009398">
    <property type="term" value="P:FMN biosynthetic process"/>
    <property type="evidence" value="ECO:0007669"/>
    <property type="project" value="UniProtKB-UniRule"/>
</dbReference>
<comment type="catalytic activity">
    <reaction evidence="14 15">
        <text>FMN + ATP + H(+) = FAD + diphosphate</text>
        <dbReference type="Rhea" id="RHEA:17237"/>
        <dbReference type="ChEBI" id="CHEBI:15378"/>
        <dbReference type="ChEBI" id="CHEBI:30616"/>
        <dbReference type="ChEBI" id="CHEBI:33019"/>
        <dbReference type="ChEBI" id="CHEBI:57692"/>
        <dbReference type="ChEBI" id="CHEBI:58210"/>
        <dbReference type="EC" id="2.7.7.2"/>
    </reaction>
</comment>
<dbReference type="PANTHER" id="PTHR22749">
    <property type="entry name" value="RIBOFLAVIN KINASE/FMN ADENYLYLTRANSFERASE"/>
    <property type="match status" value="1"/>
</dbReference>
<accession>A0A926EEC4</accession>